<dbReference type="PANTHER" id="PTHR24104:SF25">
    <property type="entry name" value="PROTEIN LIN-41"/>
    <property type="match status" value="1"/>
</dbReference>
<dbReference type="PROSITE" id="PS51125">
    <property type="entry name" value="NHL"/>
    <property type="match status" value="1"/>
</dbReference>
<dbReference type="PANTHER" id="PTHR24104">
    <property type="entry name" value="E3 UBIQUITIN-PROTEIN LIGASE NHLRC1-RELATED"/>
    <property type="match status" value="1"/>
</dbReference>
<dbReference type="Pfam" id="PF01436">
    <property type="entry name" value="NHL"/>
    <property type="match status" value="1"/>
</dbReference>
<evidence type="ECO:0000313" key="3">
    <source>
        <dbReference type="EMBL" id="KAI6657793.1"/>
    </source>
</evidence>
<comment type="caution">
    <text evidence="3">The sequence shown here is derived from an EMBL/GenBank/DDBJ whole genome shotgun (WGS) entry which is preliminary data.</text>
</comment>
<dbReference type="AlphaFoldDB" id="A0AAV7K972"/>
<dbReference type="GO" id="GO:0043161">
    <property type="term" value="P:proteasome-mediated ubiquitin-dependent protein catabolic process"/>
    <property type="evidence" value="ECO:0007669"/>
    <property type="project" value="TreeGrafter"/>
</dbReference>
<dbReference type="InterPro" id="IPR001258">
    <property type="entry name" value="NHL_repeat"/>
</dbReference>
<evidence type="ECO:0000256" key="1">
    <source>
        <dbReference type="ARBA" id="ARBA00022737"/>
    </source>
</evidence>
<sequence length="416" mass="47139">MATAEPVAMGEDNFVVELNGVRDKIITKFSELIECLKAREDNLLKELDNIITLYGVYKDKLLRVKTKKEDLNRVGNFLEGSFHSSVKLMNDKYLKEIDLKLKSIEIPIEPSMVKFVCENNSLLAEINKFGQLVDKLNPVSACQSKIPSLVDVSENEKRIELFNPCGLTIDLKTGNIYVADYFHHYVRVFDSNGQHLFKFGDEGEGKMEYPRSVTSSGDRIFISQGTGLSHEGSDGILLYKLDGEFVCRIGTRGKGELEFNCPHGLAIDEASMDIYISDYNNNRIQILTKVFTFKSQFGSEALSCPHDIKLTRDYISVLDESDPCLHLFNYEYILIKSVVSLGIQFIPYYFCIDNFNNILLSDPNSNSVHIFSPQFEFIHKITVSNSPTGISVDNQSNLVVVYQADLSCRILFLKYL</sequence>
<dbReference type="GO" id="GO:0061630">
    <property type="term" value="F:ubiquitin protein ligase activity"/>
    <property type="evidence" value="ECO:0007669"/>
    <property type="project" value="TreeGrafter"/>
</dbReference>
<organism evidence="3 4">
    <name type="scientific">Oopsacas minuta</name>
    <dbReference type="NCBI Taxonomy" id="111878"/>
    <lineage>
        <taxon>Eukaryota</taxon>
        <taxon>Metazoa</taxon>
        <taxon>Porifera</taxon>
        <taxon>Hexactinellida</taxon>
        <taxon>Hexasterophora</taxon>
        <taxon>Lyssacinosida</taxon>
        <taxon>Leucopsacidae</taxon>
        <taxon>Oopsacas</taxon>
    </lineage>
</organism>
<dbReference type="GO" id="GO:0000209">
    <property type="term" value="P:protein polyubiquitination"/>
    <property type="evidence" value="ECO:0007669"/>
    <property type="project" value="TreeGrafter"/>
</dbReference>
<proteinExistence type="predicted"/>
<feature type="repeat" description="NHL" evidence="2">
    <location>
        <begin position="246"/>
        <end position="290"/>
    </location>
</feature>
<evidence type="ECO:0000256" key="2">
    <source>
        <dbReference type="PROSITE-ProRule" id="PRU00504"/>
    </source>
</evidence>
<keyword evidence="1" id="KW-0677">Repeat</keyword>
<accession>A0AAV7K972</accession>
<dbReference type="InterPro" id="IPR050952">
    <property type="entry name" value="TRIM-NHL_E3_ligases"/>
</dbReference>
<dbReference type="Proteomes" id="UP001165289">
    <property type="component" value="Unassembled WGS sequence"/>
</dbReference>
<gene>
    <name evidence="3" type="ORF">LOD99_536</name>
</gene>
<dbReference type="Gene3D" id="2.120.10.30">
    <property type="entry name" value="TolB, C-terminal domain"/>
    <property type="match status" value="2"/>
</dbReference>
<reference evidence="3 4" key="1">
    <citation type="journal article" date="2023" name="BMC Biol.">
        <title>The compact genome of the sponge Oopsacas minuta (Hexactinellida) is lacking key metazoan core genes.</title>
        <authorList>
            <person name="Santini S."/>
            <person name="Schenkelaars Q."/>
            <person name="Jourda C."/>
            <person name="Duchesne M."/>
            <person name="Belahbib H."/>
            <person name="Rocher C."/>
            <person name="Selva M."/>
            <person name="Riesgo A."/>
            <person name="Vervoort M."/>
            <person name="Leys S.P."/>
            <person name="Kodjabachian L."/>
            <person name="Le Bivic A."/>
            <person name="Borchiellini C."/>
            <person name="Claverie J.M."/>
            <person name="Renard E."/>
        </authorList>
    </citation>
    <scope>NUCLEOTIDE SEQUENCE [LARGE SCALE GENOMIC DNA]</scope>
    <source>
        <strain evidence="3">SPO-2</strain>
    </source>
</reference>
<evidence type="ECO:0000313" key="4">
    <source>
        <dbReference type="Proteomes" id="UP001165289"/>
    </source>
</evidence>
<name>A0AAV7K972_9METZ</name>
<dbReference type="EMBL" id="JAKMXF010000111">
    <property type="protein sequence ID" value="KAI6657793.1"/>
    <property type="molecule type" value="Genomic_DNA"/>
</dbReference>
<keyword evidence="4" id="KW-1185">Reference proteome</keyword>
<dbReference type="GO" id="GO:0008270">
    <property type="term" value="F:zinc ion binding"/>
    <property type="evidence" value="ECO:0007669"/>
    <property type="project" value="UniProtKB-KW"/>
</dbReference>
<protein>
    <submittedName>
        <fullName evidence="3">NHL repeat containing protein</fullName>
    </submittedName>
</protein>
<dbReference type="SUPFAM" id="SSF63829">
    <property type="entry name" value="Calcium-dependent phosphotriesterase"/>
    <property type="match status" value="1"/>
</dbReference>
<dbReference type="InterPro" id="IPR011042">
    <property type="entry name" value="6-blade_b-propeller_TolB-like"/>
</dbReference>
<dbReference type="CDD" id="cd05819">
    <property type="entry name" value="NHL"/>
    <property type="match status" value="1"/>
</dbReference>